<dbReference type="EC" id="1.3.99.1" evidence="1"/>
<dbReference type="GO" id="GO:0016491">
    <property type="term" value="F:oxidoreductase activity"/>
    <property type="evidence" value="ECO:0007669"/>
    <property type="project" value="UniProtKB-KW"/>
</dbReference>
<keyword evidence="1" id="KW-0560">Oxidoreductase</keyword>
<dbReference type="Gene3D" id="3.10.20.30">
    <property type="match status" value="1"/>
</dbReference>
<sequence>MGENIAGATTRKVTIKAFRFNAETDYLPSYKSYTMEVGKDE</sequence>
<reference evidence="1" key="1">
    <citation type="submission" date="2020-01" db="EMBL/GenBank/DDBJ databases">
        <authorList>
            <person name="Meier V. D."/>
            <person name="Meier V D."/>
        </authorList>
    </citation>
    <scope>NUCLEOTIDE SEQUENCE</scope>
    <source>
        <strain evidence="1">HLG_WM_MAG_04</strain>
    </source>
</reference>
<accession>A0A6S6T0M6</accession>
<dbReference type="InterPro" id="IPR012675">
    <property type="entry name" value="Beta-grasp_dom_sf"/>
</dbReference>
<proteinExistence type="predicted"/>
<feature type="non-terminal residue" evidence="1">
    <location>
        <position position="41"/>
    </location>
</feature>
<name>A0A6S6T0M6_9BACT</name>
<evidence type="ECO:0000313" key="1">
    <source>
        <dbReference type="EMBL" id="CAA6810217.1"/>
    </source>
</evidence>
<dbReference type="AlphaFoldDB" id="A0A6S6T0M6"/>
<protein>
    <submittedName>
        <fullName evidence="1">Succinate dehydrogenase iron-sulfur protein (EC)</fullName>
        <ecNumber evidence="1">1.3.99.1</ecNumber>
    </submittedName>
</protein>
<dbReference type="EMBL" id="CACVAX010000028">
    <property type="protein sequence ID" value="CAA6810217.1"/>
    <property type="molecule type" value="Genomic_DNA"/>
</dbReference>
<organism evidence="1">
    <name type="scientific">uncultured Sulfurovum sp</name>
    <dbReference type="NCBI Taxonomy" id="269237"/>
    <lineage>
        <taxon>Bacteria</taxon>
        <taxon>Pseudomonadati</taxon>
        <taxon>Campylobacterota</taxon>
        <taxon>Epsilonproteobacteria</taxon>
        <taxon>Campylobacterales</taxon>
        <taxon>Sulfurovaceae</taxon>
        <taxon>Sulfurovum</taxon>
        <taxon>environmental samples</taxon>
    </lineage>
</organism>
<gene>
    <name evidence="1" type="ORF">HELGO_WM43698</name>
</gene>